<protein>
    <recommendedName>
        <fullName evidence="4">DUF3465 domain-containing protein</fullName>
    </recommendedName>
</protein>
<dbReference type="STRING" id="34061.B0189_00845"/>
<dbReference type="PROSITE" id="PS51257">
    <property type="entry name" value="PROKAR_LIPOPROTEIN"/>
    <property type="match status" value="1"/>
</dbReference>
<dbReference type="AlphaFoldDB" id="A0A1N7D9Y1"/>
<keyword evidence="1" id="KW-0732">Signal</keyword>
<reference evidence="3" key="1">
    <citation type="submission" date="2017-01" db="EMBL/GenBank/DDBJ databases">
        <authorList>
            <person name="Varghese N."/>
            <person name="Submissions S."/>
        </authorList>
    </citation>
    <scope>NUCLEOTIDE SEQUENCE [LARGE SCALE GENOMIC DNA]</scope>
    <source>
        <strain evidence="3">DSM 21768</strain>
    </source>
</reference>
<dbReference type="Proteomes" id="UP000187495">
    <property type="component" value="Unassembled WGS sequence"/>
</dbReference>
<evidence type="ECO:0000313" key="3">
    <source>
        <dbReference type="Proteomes" id="UP000187495"/>
    </source>
</evidence>
<keyword evidence="3" id="KW-1185">Reference proteome</keyword>
<dbReference type="InterPro" id="IPR021856">
    <property type="entry name" value="DUF3465"/>
</dbReference>
<feature type="signal peptide" evidence="1">
    <location>
        <begin position="1"/>
        <end position="28"/>
    </location>
</feature>
<sequence length="150" mass="16748">MNAVHPKRTVAILTTAIVIAGMAVGLSACQQSAPKSALCNNQQIEQSFAKQQSDVQVRGCGVVKSVLKDDTKGSRHQRFIVRLEGVQQTVLMAHNIDLAPRIDTLKQGDWVDFYGEYEYTKQGGVVHWTHKDPAARRQDGYIDHQGQRYQ</sequence>
<organism evidence="2 3">
    <name type="scientific">Moraxella cuniculi DSM 21768</name>
    <dbReference type="NCBI Taxonomy" id="1122245"/>
    <lineage>
        <taxon>Bacteria</taxon>
        <taxon>Pseudomonadati</taxon>
        <taxon>Pseudomonadota</taxon>
        <taxon>Gammaproteobacteria</taxon>
        <taxon>Moraxellales</taxon>
        <taxon>Moraxellaceae</taxon>
        <taxon>Moraxella</taxon>
    </lineage>
</organism>
<accession>A0A1N7D9Y1</accession>
<name>A0A1N7D9Y1_9GAMM</name>
<evidence type="ECO:0000256" key="1">
    <source>
        <dbReference type="SAM" id="SignalP"/>
    </source>
</evidence>
<dbReference type="Pfam" id="PF11948">
    <property type="entry name" value="DUF3465"/>
    <property type="match status" value="1"/>
</dbReference>
<feature type="chain" id="PRO_5012139403" description="DUF3465 domain-containing protein" evidence="1">
    <location>
        <begin position="29"/>
        <end position="150"/>
    </location>
</feature>
<gene>
    <name evidence="2" type="ORF">SAMN02745664_101112</name>
</gene>
<dbReference type="RefSeq" id="WP_076554286.1">
    <property type="nucleotide sequence ID" value="NZ_FTNU01000001.1"/>
</dbReference>
<proteinExistence type="predicted"/>
<evidence type="ECO:0000313" key="2">
    <source>
        <dbReference type="EMBL" id="SIR72631.1"/>
    </source>
</evidence>
<dbReference type="EMBL" id="FTNU01000001">
    <property type="protein sequence ID" value="SIR72631.1"/>
    <property type="molecule type" value="Genomic_DNA"/>
</dbReference>
<evidence type="ECO:0008006" key="4">
    <source>
        <dbReference type="Google" id="ProtNLM"/>
    </source>
</evidence>